<dbReference type="Pfam" id="PF10094">
    <property type="entry name" value="DUF2332"/>
    <property type="match status" value="1"/>
</dbReference>
<dbReference type="RefSeq" id="WP_301141810.1">
    <property type="nucleotide sequence ID" value="NZ_JAUHQA010000001.1"/>
</dbReference>
<gene>
    <name evidence="1" type="ORF">QQX02_05730</name>
</gene>
<comment type="caution">
    <text evidence="1">The sequence shown here is derived from an EMBL/GenBank/DDBJ whole genome shotgun (WGS) entry which is preliminary data.</text>
</comment>
<keyword evidence="2" id="KW-1185">Reference proteome</keyword>
<dbReference type="InterPro" id="IPR011200">
    <property type="entry name" value="UCP012608"/>
</dbReference>
<dbReference type="EMBL" id="JAUHQA010000001">
    <property type="protein sequence ID" value="MDN4480419.1"/>
    <property type="molecule type" value="Genomic_DNA"/>
</dbReference>
<dbReference type="Proteomes" id="UP001172708">
    <property type="component" value="Unassembled WGS sequence"/>
</dbReference>
<organism evidence="1 2">
    <name type="scientific">Demequina muriae</name>
    <dbReference type="NCBI Taxonomy" id="3051664"/>
    <lineage>
        <taxon>Bacteria</taxon>
        <taxon>Bacillati</taxon>
        <taxon>Actinomycetota</taxon>
        <taxon>Actinomycetes</taxon>
        <taxon>Micrococcales</taxon>
        <taxon>Demequinaceae</taxon>
        <taxon>Demequina</taxon>
    </lineage>
</organism>
<protein>
    <submittedName>
        <fullName evidence="1">DUF2332 domain-containing protein</fullName>
    </submittedName>
</protein>
<accession>A0ABT8GG44</accession>
<name>A0ABT8GG44_9MICO</name>
<evidence type="ECO:0000313" key="1">
    <source>
        <dbReference type="EMBL" id="MDN4480419.1"/>
    </source>
</evidence>
<proteinExistence type="predicted"/>
<evidence type="ECO:0000313" key="2">
    <source>
        <dbReference type="Proteomes" id="UP001172708"/>
    </source>
</evidence>
<reference evidence="1" key="1">
    <citation type="submission" date="2023-06" db="EMBL/GenBank/DDBJ databases">
        <title>Egi l300058.</title>
        <authorList>
            <person name="Gao L."/>
            <person name="Fang B.-Z."/>
            <person name="Li W.-J."/>
        </authorList>
    </citation>
    <scope>NUCLEOTIDE SEQUENCE</scope>
    <source>
        <strain evidence="1">EGI L300058</strain>
    </source>
</reference>
<sequence length="343" mass="37924">MATFDWARRDREDLAQVAAVVRAWMDYAAEAPLYRALAGAIADDEEMLRLVARIDNVPPLNLLFAGVKLMLRTDDALAAWYPHLVAGEARSPDGAFAAFREYALAHEEALVRIGRERRTQTNEVARAAVLLPWLPRTEAPLHAIDIGASAGLNLCLDRFAYRYRRDGDATRLGDGPLLLDCEDRGGFALPPEPPRLASRTGIDLHPIDPADPDAAAWLEALVWPDHQDRLERLRHALELRRSVGVRMVAGDAATVLADVERAMPPGPLAVWHTIALYQADEGARVDIDAAVEDAARRRDVTRVGFEPVEESLHPVVRVGPSFDHAETVAVAHSHARWIDRPPF</sequence>